<dbReference type="InterPro" id="IPR036938">
    <property type="entry name" value="PAP2/HPO_sf"/>
</dbReference>
<evidence type="ECO:0000313" key="4">
    <source>
        <dbReference type="EMBL" id="USQ80797.1"/>
    </source>
</evidence>
<feature type="transmembrane region" description="Helical" evidence="2">
    <location>
        <begin position="55"/>
        <end position="78"/>
    </location>
</feature>
<evidence type="ECO:0000256" key="2">
    <source>
        <dbReference type="SAM" id="Phobius"/>
    </source>
</evidence>
<feature type="domain" description="Phosphatidic acid phosphatase type 2/haloperoxidase" evidence="3">
    <location>
        <begin position="86"/>
        <end position="208"/>
    </location>
</feature>
<dbReference type="RefSeq" id="WP_252594185.1">
    <property type="nucleotide sequence ID" value="NZ_CP099489.1"/>
</dbReference>
<feature type="transmembrane region" description="Helical" evidence="2">
    <location>
        <begin position="138"/>
        <end position="156"/>
    </location>
</feature>
<keyword evidence="5" id="KW-1185">Reference proteome</keyword>
<evidence type="ECO:0000256" key="1">
    <source>
        <dbReference type="SAM" id="MobiDB-lite"/>
    </source>
</evidence>
<accession>A0ABY4YVM2</accession>
<dbReference type="Gene3D" id="1.20.144.10">
    <property type="entry name" value="Phosphatidic acid phosphatase type 2/haloperoxidase"/>
    <property type="match status" value="1"/>
</dbReference>
<evidence type="ECO:0000313" key="5">
    <source>
        <dbReference type="Proteomes" id="UP001056455"/>
    </source>
</evidence>
<feature type="transmembrane region" description="Helical" evidence="2">
    <location>
        <begin position="85"/>
        <end position="107"/>
    </location>
</feature>
<reference evidence="4" key="1">
    <citation type="submission" date="2022-06" db="EMBL/GenBank/DDBJ databases">
        <title>Ornithinimicrobium HY1793.</title>
        <authorList>
            <person name="Huang Y."/>
        </authorList>
    </citation>
    <scope>NUCLEOTIDE SEQUENCE</scope>
    <source>
        <strain evidence="4">HY1793</strain>
    </source>
</reference>
<dbReference type="EMBL" id="CP099489">
    <property type="protein sequence ID" value="USQ80797.1"/>
    <property type="molecule type" value="Genomic_DNA"/>
</dbReference>
<dbReference type="InterPro" id="IPR000326">
    <property type="entry name" value="PAP2/HPO"/>
</dbReference>
<feature type="region of interest" description="Disordered" evidence="1">
    <location>
        <begin position="219"/>
        <end position="238"/>
    </location>
</feature>
<gene>
    <name evidence="4" type="ORF">NF556_03825</name>
</gene>
<protein>
    <submittedName>
        <fullName evidence="4">Phosphatase PAP2 family protein</fullName>
    </submittedName>
</protein>
<feature type="transmembrane region" description="Helical" evidence="2">
    <location>
        <begin position="193"/>
        <end position="214"/>
    </location>
</feature>
<name>A0ABY4YVM2_9MICO</name>
<keyword evidence="2" id="KW-1133">Transmembrane helix</keyword>
<proteinExistence type="predicted"/>
<dbReference type="SMART" id="SM00014">
    <property type="entry name" value="acidPPc"/>
    <property type="match status" value="1"/>
</dbReference>
<feature type="compositionally biased region" description="Polar residues" evidence="1">
    <location>
        <begin position="225"/>
        <end position="238"/>
    </location>
</feature>
<sequence length="238" mass="25410">MHRLPKLTSAPVLGGAFVVVTVLAATGPLRGLDHDLQAYWSRRYTPNWHDFLDAVPNAVAGQAVCLPVLAAVAIWLALRHRTWHPVLIALAAEAAFYAGIGGLKVLLARSSPAVGDGSFFSGGFFVHGSYGIAYPSGHAAEAVLIYGAAAYLLRTYAHPDSRMRTRTFWVVLLIAAGAVAVSFYLGFHWPTDLVGGLLAGGLLLRLLVNTDRALTARAQRRRGQTGLSVPRSSASTIR</sequence>
<dbReference type="SUPFAM" id="SSF48317">
    <property type="entry name" value="Acid phosphatase/Vanadium-dependent haloperoxidase"/>
    <property type="match status" value="1"/>
</dbReference>
<keyword evidence="2" id="KW-0472">Membrane</keyword>
<organism evidence="4 5">
    <name type="scientific">Ornithinimicrobium faecis</name>
    <dbReference type="NCBI Taxonomy" id="2934158"/>
    <lineage>
        <taxon>Bacteria</taxon>
        <taxon>Bacillati</taxon>
        <taxon>Actinomycetota</taxon>
        <taxon>Actinomycetes</taxon>
        <taxon>Micrococcales</taxon>
        <taxon>Ornithinimicrobiaceae</taxon>
        <taxon>Ornithinimicrobium</taxon>
    </lineage>
</organism>
<dbReference type="Pfam" id="PF01569">
    <property type="entry name" value="PAP2"/>
    <property type="match status" value="1"/>
</dbReference>
<feature type="transmembrane region" description="Helical" evidence="2">
    <location>
        <begin position="168"/>
        <end position="187"/>
    </location>
</feature>
<dbReference type="Proteomes" id="UP001056455">
    <property type="component" value="Chromosome"/>
</dbReference>
<evidence type="ECO:0000259" key="3">
    <source>
        <dbReference type="SMART" id="SM00014"/>
    </source>
</evidence>
<keyword evidence="2" id="KW-0812">Transmembrane</keyword>